<feature type="transmembrane region" description="Helical" evidence="14">
    <location>
        <begin position="90"/>
        <end position="112"/>
    </location>
</feature>
<evidence type="ECO:0000256" key="9">
    <source>
        <dbReference type="ARBA" id="ARBA00023209"/>
    </source>
</evidence>
<name>A0A417Y0K8_9ACTN</name>
<dbReference type="PANTHER" id="PTHR14269">
    <property type="entry name" value="CDP-DIACYLGLYCEROL--GLYCEROL-3-PHOSPHATE 3-PHOSPHATIDYLTRANSFERASE-RELATED"/>
    <property type="match status" value="1"/>
</dbReference>
<dbReference type="RefSeq" id="WP_118926251.1">
    <property type="nucleotide sequence ID" value="NZ_QXGH01000019.1"/>
</dbReference>
<comment type="similarity">
    <text evidence="2 12">Belongs to the CDP-alcohol phosphatidyltransferase class-I family.</text>
</comment>
<proteinExistence type="inferred from homology"/>
<dbReference type="InterPro" id="IPR048254">
    <property type="entry name" value="CDP_ALCOHOL_P_TRANSF_CS"/>
</dbReference>
<evidence type="ECO:0000256" key="8">
    <source>
        <dbReference type="ARBA" id="ARBA00023136"/>
    </source>
</evidence>
<evidence type="ECO:0000256" key="6">
    <source>
        <dbReference type="ARBA" id="ARBA00022989"/>
    </source>
</evidence>
<accession>A0A417Y0K8</accession>
<evidence type="ECO:0000313" key="16">
    <source>
        <dbReference type="Proteomes" id="UP000283644"/>
    </source>
</evidence>
<keyword evidence="6 14" id="KW-1133">Transmembrane helix</keyword>
<dbReference type="GO" id="GO:0046474">
    <property type="term" value="P:glycerophospholipid biosynthetic process"/>
    <property type="evidence" value="ECO:0007669"/>
    <property type="project" value="TreeGrafter"/>
</dbReference>
<keyword evidence="10" id="KW-1208">Phospholipid metabolism</keyword>
<dbReference type="GO" id="GO:0008444">
    <property type="term" value="F:CDP-diacylglycerol-glycerol-3-phosphate 3-phosphatidyltransferase activity"/>
    <property type="evidence" value="ECO:0007669"/>
    <property type="project" value="UniProtKB-UniRule"/>
</dbReference>
<feature type="transmembrane region" description="Helical" evidence="14">
    <location>
        <begin position="178"/>
        <end position="199"/>
    </location>
</feature>
<evidence type="ECO:0000256" key="1">
    <source>
        <dbReference type="ARBA" id="ARBA00004141"/>
    </source>
</evidence>
<dbReference type="GO" id="GO:0016020">
    <property type="term" value="C:membrane"/>
    <property type="evidence" value="ECO:0007669"/>
    <property type="project" value="UniProtKB-SubCell"/>
</dbReference>
<keyword evidence="4 12" id="KW-0808">Transferase</keyword>
<sequence>MNSINEGTTTPAPATEKPSNWNLPNALTTLRIASVPFYGWALLVDGGDSATWRTVAWAIFVAAMITDKVDGDIARKRNLVTNFGKIADPIADKAITGMAFVGLAIIMNTWWMWTITIVVLVREWAVTLLRLSVLKAVVIAAAQSGKWKTMAQALALGFLTLPLLDDNLADWLEVPGEVTYVVALGFLAIAFGLTIWSGYEFFRDVWKQRHAIRKKAAAAS</sequence>
<dbReference type="NCBIfam" id="TIGR00560">
    <property type="entry name" value="pgsA"/>
    <property type="match status" value="1"/>
</dbReference>
<dbReference type="AlphaFoldDB" id="A0A417Y0K8"/>
<evidence type="ECO:0000256" key="3">
    <source>
        <dbReference type="ARBA" id="ARBA00022516"/>
    </source>
</evidence>
<evidence type="ECO:0000256" key="11">
    <source>
        <dbReference type="NCBIfam" id="TIGR00560"/>
    </source>
</evidence>
<evidence type="ECO:0000256" key="5">
    <source>
        <dbReference type="ARBA" id="ARBA00022692"/>
    </source>
</evidence>
<organism evidence="15 16">
    <name type="scientific">Nocardioides immobilis</name>
    <dbReference type="NCBI Taxonomy" id="2049295"/>
    <lineage>
        <taxon>Bacteria</taxon>
        <taxon>Bacillati</taxon>
        <taxon>Actinomycetota</taxon>
        <taxon>Actinomycetes</taxon>
        <taxon>Propionibacteriales</taxon>
        <taxon>Nocardioidaceae</taxon>
        <taxon>Nocardioides</taxon>
    </lineage>
</organism>
<comment type="caution">
    <text evidence="15">The sequence shown here is derived from an EMBL/GenBank/DDBJ whole genome shotgun (WGS) entry which is preliminary data.</text>
</comment>
<dbReference type="EMBL" id="QXGH01000019">
    <property type="protein sequence ID" value="RHW26145.1"/>
    <property type="molecule type" value="Genomic_DNA"/>
</dbReference>
<comment type="subcellular location">
    <subcellularLocation>
        <location evidence="1">Membrane</location>
        <topology evidence="1">Multi-pass membrane protein</topology>
    </subcellularLocation>
</comment>
<keyword evidence="9" id="KW-0594">Phospholipid biosynthesis</keyword>
<keyword evidence="3" id="KW-0444">Lipid biosynthesis</keyword>
<dbReference type="InterPro" id="IPR043130">
    <property type="entry name" value="CDP-OH_PTrfase_TM_dom"/>
</dbReference>
<evidence type="ECO:0000256" key="12">
    <source>
        <dbReference type="RuleBase" id="RU003750"/>
    </source>
</evidence>
<evidence type="ECO:0000256" key="7">
    <source>
        <dbReference type="ARBA" id="ARBA00023098"/>
    </source>
</evidence>
<dbReference type="Gene3D" id="1.20.120.1760">
    <property type="match status" value="1"/>
</dbReference>
<feature type="region of interest" description="Disordered" evidence="13">
    <location>
        <begin position="1"/>
        <end position="20"/>
    </location>
</feature>
<protein>
    <recommendedName>
        <fullName evidence="11">CDP-diacylglycerol--glycerol-3-phosphate 3-phosphatidyltransferase</fullName>
        <ecNumber evidence="11">2.7.8.5</ecNumber>
    </recommendedName>
</protein>
<dbReference type="InterPro" id="IPR050324">
    <property type="entry name" value="CDP-alcohol_PTase-I"/>
</dbReference>
<evidence type="ECO:0000256" key="14">
    <source>
        <dbReference type="SAM" id="Phobius"/>
    </source>
</evidence>
<dbReference type="InterPro" id="IPR004570">
    <property type="entry name" value="Phosphatidylglycerol_P_synth"/>
</dbReference>
<dbReference type="InterPro" id="IPR000462">
    <property type="entry name" value="CDP-OH_P_trans"/>
</dbReference>
<keyword evidence="7" id="KW-0443">Lipid metabolism</keyword>
<dbReference type="PIRSF" id="PIRSF000847">
    <property type="entry name" value="Phos_ph_gly_syn"/>
    <property type="match status" value="1"/>
</dbReference>
<dbReference type="Proteomes" id="UP000283644">
    <property type="component" value="Unassembled WGS sequence"/>
</dbReference>
<dbReference type="Pfam" id="PF01066">
    <property type="entry name" value="CDP-OH_P_transf"/>
    <property type="match status" value="1"/>
</dbReference>
<dbReference type="EC" id="2.7.8.5" evidence="11"/>
<dbReference type="UniPathway" id="UPA00085"/>
<evidence type="ECO:0000256" key="13">
    <source>
        <dbReference type="SAM" id="MobiDB-lite"/>
    </source>
</evidence>
<dbReference type="PANTHER" id="PTHR14269:SF52">
    <property type="entry name" value="PHOSPHATIDYLGLYCEROPHOSPHATE SYNTHASE-RELATED"/>
    <property type="match status" value="1"/>
</dbReference>
<dbReference type="OrthoDB" id="9796672at2"/>
<keyword evidence="16" id="KW-1185">Reference proteome</keyword>
<evidence type="ECO:0000313" key="15">
    <source>
        <dbReference type="EMBL" id="RHW26145.1"/>
    </source>
</evidence>
<reference evidence="15 16" key="1">
    <citation type="submission" date="2018-09" db="EMBL/GenBank/DDBJ databases">
        <title>Genome sequencing of Nocardioides immobilis CCTCC AB 2017083 for comparison to Nocardioides silvaticus.</title>
        <authorList>
            <person name="Li C."/>
            <person name="Wang G."/>
        </authorList>
    </citation>
    <scope>NUCLEOTIDE SEQUENCE [LARGE SCALE GENOMIC DNA]</scope>
    <source>
        <strain evidence="15 16">CCTCC AB 2017083</strain>
    </source>
</reference>
<dbReference type="PROSITE" id="PS00379">
    <property type="entry name" value="CDP_ALCOHOL_P_TRANSF"/>
    <property type="match status" value="1"/>
</dbReference>
<keyword evidence="5 14" id="KW-0812">Transmembrane</keyword>
<evidence type="ECO:0000256" key="2">
    <source>
        <dbReference type="ARBA" id="ARBA00010441"/>
    </source>
</evidence>
<gene>
    <name evidence="15" type="primary">pgsA</name>
    <name evidence="15" type="ORF">D0Z08_16015</name>
</gene>
<evidence type="ECO:0000256" key="10">
    <source>
        <dbReference type="ARBA" id="ARBA00023264"/>
    </source>
</evidence>
<keyword evidence="8 14" id="KW-0472">Membrane</keyword>
<evidence type="ECO:0000256" key="4">
    <source>
        <dbReference type="ARBA" id="ARBA00022679"/>
    </source>
</evidence>